<dbReference type="WBParaSite" id="JU765_v2.g5769.t1">
    <property type="protein sequence ID" value="JU765_v2.g5769.t1"/>
    <property type="gene ID" value="JU765_v2.g5769"/>
</dbReference>
<proteinExistence type="predicted"/>
<name>A0AC34RE09_9BILA</name>
<sequence>MYRMPTEGEEYLTCLRMDIIDAIDGQRHETTINDLTRFGLTIVAFYSLNENMLVLIDYNFTLGVFTQRIVTVDFENKSVQVPIQKCYSFAIDGFASIKCAIGEKKCFLIVENYEFFASKAFFVIDGFASIKCAIGEKKCFLIVENYEFFASKALYFPKNPFHQLEPLKYDFSTIYRRDLQLKIRLTEDGLKIAPVINPFFTKNDEKLCFFMQKETGFELRLDYRVVYVNLKDGYCGILNIANTINKFDFPFNSKGLLPAIHGVDIVQPATCKIIVTLSYRPRPTFLNMILDSVIRFFTNITITLLYRWVGINQPYLSEPLITVTHSLISFRSFFQIPSMMKIAILDTETWNWKLLETKKTPRDKVYPQLTSDGSKFLMFVREYPRRLQTVSSSLIWRMLLDENKNLKDLALNQLLKIKEESTIKMLKEIYKYSDLKI</sequence>
<evidence type="ECO:0000313" key="1">
    <source>
        <dbReference type="Proteomes" id="UP000887576"/>
    </source>
</evidence>
<protein>
    <submittedName>
        <fullName evidence="2">Uncharacterized protein</fullName>
    </submittedName>
</protein>
<accession>A0AC34RE09</accession>
<reference evidence="2" key="1">
    <citation type="submission" date="2022-11" db="UniProtKB">
        <authorList>
            <consortium name="WormBaseParasite"/>
        </authorList>
    </citation>
    <scope>IDENTIFICATION</scope>
</reference>
<evidence type="ECO:0000313" key="2">
    <source>
        <dbReference type="WBParaSite" id="JU765_v2.g5769.t1"/>
    </source>
</evidence>
<organism evidence="1 2">
    <name type="scientific">Panagrolaimus sp. JU765</name>
    <dbReference type="NCBI Taxonomy" id="591449"/>
    <lineage>
        <taxon>Eukaryota</taxon>
        <taxon>Metazoa</taxon>
        <taxon>Ecdysozoa</taxon>
        <taxon>Nematoda</taxon>
        <taxon>Chromadorea</taxon>
        <taxon>Rhabditida</taxon>
        <taxon>Tylenchina</taxon>
        <taxon>Panagrolaimomorpha</taxon>
        <taxon>Panagrolaimoidea</taxon>
        <taxon>Panagrolaimidae</taxon>
        <taxon>Panagrolaimus</taxon>
    </lineage>
</organism>
<dbReference type="Proteomes" id="UP000887576">
    <property type="component" value="Unplaced"/>
</dbReference>